<reference evidence="4" key="1">
    <citation type="submission" date="2023-07" db="EMBL/GenBank/DDBJ databases">
        <authorList>
            <person name="Xia Y."/>
        </authorList>
    </citation>
    <scope>NUCLEOTIDE SEQUENCE</scope>
    <source>
        <strain evidence="4">F</strain>
    </source>
</reference>
<evidence type="ECO:0000259" key="3">
    <source>
        <dbReference type="PROSITE" id="PS50011"/>
    </source>
</evidence>
<accession>A0AA96EK88</accession>
<organism evidence="4">
    <name type="scientific">Marseillevirus sp</name>
    <dbReference type="NCBI Taxonomy" id="2809551"/>
    <lineage>
        <taxon>Viruses</taxon>
        <taxon>Varidnaviria</taxon>
        <taxon>Bamfordvirae</taxon>
        <taxon>Nucleocytoviricota</taxon>
        <taxon>Megaviricetes</taxon>
        <taxon>Pimascovirales</taxon>
        <taxon>Pimascovirales incertae sedis</taxon>
        <taxon>Marseilleviridae</taxon>
        <taxon>Marseillevirus</taxon>
    </lineage>
</organism>
<name>A0AA96EK88_9VIRU</name>
<protein>
    <submittedName>
        <fullName evidence="4">Serine threonine protein kinase</fullName>
    </submittedName>
</protein>
<dbReference type="PROSITE" id="PS00108">
    <property type="entry name" value="PROTEIN_KINASE_ST"/>
    <property type="match status" value="1"/>
</dbReference>
<dbReference type="GO" id="GO:0005524">
    <property type="term" value="F:ATP binding"/>
    <property type="evidence" value="ECO:0007669"/>
    <property type="project" value="UniProtKB-KW"/>
</dbReference>
<dbReference type="InterPro" id="IPR000719">
    <property type="entry name" value="Prot_kinase_dom"/>
</dbReference>
<dbReference type="SUPFAM" id="SSF56112">
    <property type="entry name" value="Protein kinase-like (PK-like)"/>
    <property type="match status" value="1"/>
</dbReference>
<dbReference type="PANTHER" id="PTHR24346">
    <property type="entry name" value="MAP/MICROTUBULE AFFINITY-REGULATING KINASE"/>
    <property type="match status" value="1"/>
</dbReference>
<sequence length="243" mass="28586">MKTFFPEVLGCYQRKHMVGSGSESQVWLYEKDEKRFAVKYGTSDPEIPEHPNICKVVEKISFGGHSWTVMEYLGCISIFEIVQRKPIEQEKAKEWFRQICKTLIFVHSLGIAHCDIKCENVMIHKKELKIIDWGFSTTKGQKPTARGSFEYCAPEIYGENPEDRDVFACDVWSAGVVFFCMLFSFFPFSGRNVPELLDTIKTKRFLLEVPRRERDFFFWLFQRKPRKRPTLGEILEHEFLKQT</sequence>
<keyword evidence="2" id="KW-0067">ATP-binding</keyword>
<dbReference type="GO" id="GO:0004674">
    <property type="term" value="F:protein serine/threonine kinase activity"/>
    <property type="evidence" value="ECO:0007669"/>
    <property type="project" value="TreeGrafter"/>
</dbReference>
<dbReference type="InterPro" id="IPR008271">
    <property type="entry name" value="Ser/Thr_kinase_AS"/>
</dbReference>
<keyword evidence="4" id="KW-0808">Transferase</keyword>
<evidence type="ECO:0000313" key="4">
    <source>
        <dbReference type="EMBL" id="WNL49895.1"/>
    </source>
</evidence>
<dbReference type="Pfam" id="PF00069">
    <property type="entry name" value="Pkinase"/>
    <property type="match status" value="1"/>
</dbReference>
<keyword evidence="4" id="KW-0418">Kinase</keyword>
<dbReference type="PROSITE" id="PS50011">
    <property type="entry name" value="PROTEIN_KINASE_DOM"/>
    <property type="match status" value="1"/>
</dbReference>
<feature type="domain" description="Protein kinase" evidence="3">
    <location>
        <begin position="12"/>
        <end position="240"/>
    </location>
</feature>
<dbReference type="GO" id="GO:0035556">
    <property type="term" value="P:intracellular signal transduction"/>
    <property type="evidence" value="ECO:0007669"/>
    <property type="project" value="TreeGrafter"/>
</dbReference>
<proteinExistence type="predicted"/>
<dbReference type="PANTHER" id="PTHR24346:SF30">
    <property type="entry name" value="MATERNAL EMBRYONIC LEUCINE ZIPPER KINASE"/>
    <property type="match status" value="1"/>
</dbReference>
<dbReference type="SMART" id="SM00220">
    <property type="entry name" value="S_TKc"/>
    <property type="match status" value="1"/>
</dbReference>
<evidence type="ECO:0000256" key="2">
    <source>
        <dbReference type="ARBA" id="ARBA00022840"/>
    </source>
</evidence>
<dbReference type="EMBL" id="OR343188">
    <property type="protein sequence ID" value="WNL49895.1"/>
    <property type="molecule type" value="Genomic_DNA"/>
</dbReference>
<gene>
    <name evidence="4" type="ORF">MarFTMF_379</name>
</gene>
<evidence type="ECO:0000256" key="1">
    <source>
        <dbReference type="ARBA" id="ARBA00022741"/>
    </source>
</evidence>
<dbReference type="InterPro" id="IPR011009">
    <property type="entry name" value="Kinase-like_dom_sf"/>
</dbReference>
<keyword evidence="1" id="KW-0547">Nucleotide-binding</keyword>
<dbReference type="Gene3D" id="1.10.510.10">
    <property type="entry name" value="Transferase(Phosphotransferase) domain 1"/>
    <property type="match status" value="1"/>
</dbReference>